<dbReference type="Proteomes" id="UP000299102">
    <property type="component" value="Unassembled WGS sequence"/>
</dbReference>
<dbReference type="AlphaFoldDB" id="A0A4C2A8G7"/>
<keyword evidence="2" id="KW-1185">Reference proteome</keyword>
<comment type="caution">
    <text evidence="1">The sequence shown here is derived from an EMBL/GenBank/DDBJ whole genome shotgun (WGS) entry which is preliminary data.</text>
</comment>
<accession>A0A4C2A8G7</accession>
<sequence length="166" mass="18074">MSPMTLLRRGNLEGFHDLRAVGTSVSSGRLDEAYTAYRLKRQTPLCFRGFLVRASRTHLVRPRALGLPITGFFPPTPSHGEKCKKKTATVSRATVIGECNASEAEISENGGATPLVDVGDIRFARSLFLITCRQTFLRGLFLITNFFVCEAPSDARPSAVADVANA</sequence>
<gene>
    <name evidence="1" type="ORF">EVAR_70751_1</name>
</gene>
<name>A0A4C2A8G7_EUMVA</name>
<dbReference type="EMBL" id="BGZK01002607">
    <property type="protein sequence ID" value="GBP95275.1"/>
    <property type="molecule type" value="Genomic_DNA"/>
</dbReference>
<evidence type="ECO:0000313" key="2">
    <source>
        <dbReference type="Proteomes" id="UP000299102"/>
    </source>
</evidence>
<organism evidence="1 2">
    <name type="scientific">Eumeta variegata</name>
    <name type="common">Bagworm moth</name>
    <name type="synonym">Eumeta japonica</name>
    <dbReference type="NCBI Taxonomy" id="151549"/>
    <lineage>
        <taxon>Eukaryota</taxon>
        <taxon>Metazoa</taxon>
        <taxon>Ecdysozoa</taxon>
        <taxon>Arthropoda</taxon>
        <taxon>Hexapoda</taxon>
        <taxon>Insecta</taxon>
        <taxon>Pterygota</taxon>
        <taxon>Neoptera</taxon>
        <taxon>Endopterygota</taxon>
        <taxon>Lepidoptera</taxon>
        <taxon>Glossata</taxon>
        <taxon>Ditrysia</taxon>
        <taxon>Tineoidea</taxon>
        <taxon>Psychidae</taxon>
        <taxon>Oiketicinae</taxon>
        <taxon>Eumeta</taxon>
    </lineage>
</organism>
<proteinExistence type="predicted"/>
<reference evidence="1 2" key="1">
    <citation type="journal article" date="2019" name="Commun. Biol.">
        <title>The bagworm genome reveals a unique fibroin gene that provides high tensile strength.</title>
        <authorList>
            <person name="Kono N."/>
            <person name="Nakamura H."/>
            <person name="Ohtoshi R."/>
            <person name="Tomita M."/>
            <person name="Numata K."/>
            <person name="Arakawa K."/>
        </authorList>
    </citation>
    <scope>NUCLEOTIDE SEQUENCE [LARGE SCALE GENOMIC DNA]</scope>
</reference>
<protein>
    <submittedName>
        <fullName evidence="1">Uncharacterized protein</fullName>
    </submittedName>
</protein>
<evidence type="ECO:0000313" key="1">
    <source>
        <dbReference type="EMBL" id="GBP95275.1"/>
    </source>
</evidence>